<keyword evidence="4" id="KW-0479">Metal-binding</keyword>
<comment type="caution">
    <text evidence="9">The sequence shown here is derived from an EMBL/GenBank/DDBJ whole genome shotgun (WGS) entry which is preliminary data.</text>
</comment>
<evidence type="ECO:0000313" key="9">
    <source>
        <dbReference type="EMBL" id="VDI21834.1"/>
    </source>
</evidence>
<dbReference type="InterPro" id="IPR006585">
    <property type="entry name" value="FTP1"/>
</dbReference>
<dbReference type="GO" id="GO:0001868">
    <property type="term" value="P:regulation of complement activation, lectin pathway"/>
    <property type="evidence" value="ECO:0007669"/>
    <property type="project" value="UniProtKB-ARBA"/>
</dbReference>
<dbReference type="GO" id="GO:0010185">
    <property type="term" value="P:regulation of cellular defense response"/>
    <property type="evidence" value="ECO:0007669"/>
    <property type="project" value="UniProtKB-ARBA"/>
</dbReference>
<dbReference type="OrthoDB" id="547680at2759"/>
<dbReference type="SUPFAM" id="SSF49785">
    <property type="entry name" value="Galactose-binding domain-like"/>
    <property type="match status" value="1"/>
</dbReference>
<dbReference type="InterPro" id="IPR051941">
    <property type="entry name" value="BG_Antigen-Binding_Lectin"/>
</dbReference>
<evidence type="ECO:0000256" key="2">
    <source>
        <dbReference type="ARBA" id="ARBA00010147"/>
    </source>
</evidence>
<keyword evidence="6" id="KW-0106">Calcium</keyword>
<evidence type="ECO:0000313" key="10">
    <source>
        <dbReference type="Proteomes" id="UP000596742"/>
    </source>
</evidence>
<organism evidence="9 10">
    <name type="scientific">Mytilus galloprovincialis</name>
    <name type="common">Mediterranean mussel</name>
    <dbReference type="NCBI Taxonomy" id="29158"/>
    <lineage>
        <taxon>Eukaryota</taxon>
        <taxon>Metazoa</taxon>
        <taxon>Spiralia</taxon>
        <taxon>Lophotrochozoa</taxon>
        <taxon>Mollusca</taxon>
        <taxon>Bivalvia</taxon>
        <taxon>Autobranchia</taxon>
        <taxon>Pteriomorphia</taxon>
        <taxon>Mytilida</taxon>
        <taxon>Mytiloidea</taxon>
        <taxon>Mytilidae</taxon>
        <taxon>Mytilinae</taxon>
        <taxon>Mytilus</taxon>
    </lineage>
</organism>
<gene>
    <name evidence="9" type="ORF">MGAL_10B086720</name>
</gene>
<dbReference type="GO" id="GO:0046872">
    <property type="term" value="F:metal ion binding"/>
    <property type="evidence" value="ECO:0007669"/>
    <property type="project" value="UniProtKB-KW"/>
</dbReference>
<comment type="function">
    <text evidence="1">Acts as a defensive agent. Recognizes blood group fucosylated oligosaccharides including A, B, H and Lewis B-type antigens. Does not recognize Lewis A antigen and has low affinity for monovalent haptens.</text>
</comment>
<dbReference type="Gene3D" id="2.60.120.260">
    <property type="entry name" value="Galactose-binding domain-like"/>
    <property type="match status" value="1"/>
</dbReference>
<evidence type="ECO:0000259" key="8">
    <source>
        <dbReference type="SMART" id="SM00607"/>
    </source>
</evidence>
<dbReference type="AlphaFoldDB" id="A0A8B6DNC0"/>
<accession>A0A8B6DNC0</accession>
<keyword evidence="10" id="KW-1185">Reference proteome</keyword>
<dbReference type="InterPro" id="IPR008979">
    <property type="entry name" value="Galactose-bd-like_sf"/>
</dbReference>
<evidence type="ECO:0000256" key="7">
    <source>
        <dbReference type="ARBA" id="ARBA00023157"/>
    </source>
</evidence>
<reference evidence="9" key="1">
    <citation type="submission" date="2018-11" db="EMBL/GenBank/DDBJ databases">
        <authorList>
            <person name="Alioto T."/>
            <person name="Alioto T."/>
        </authorList>
    </citation>
    <scope>NUCLEOTIDE SEQUENCE</scope>
</reference>
<evidence type="ECO:0000256" key="3">
    <source>
        <dbReference type="ARBA" id="ARBA00011233"/>
    </source>
</evidence>
<dbReference type="SMART" id="SM00607">
    <property type="entry name" value="FTP"/>
    <property type="match status" value="1"/>
</dbReference>
<dbReference type="PANTHER" id="PTHR45713">
    <property type="entry name" value="FTP DOMAIN-CONTAINING PROTEIN"/>
    <property type="match status" value="1"/>
</dbReference>
<proteinExistence type="inferred from homology"/>
<protein>
    <recommendedName>
        <fullName evidence="8">Fucolectin tachylectin-4 pentraxin-1 domain-containing protein</fullName>
    </recommendedName>
</protein>
<dbReference type="PANTHER" id="PTHR45713:SF6">
    <property type="entry name" value="F5_8 TYPE C DOMAIN-CONTAINING PROTEIN"/>
    <property type="match status" value="1"/>
</dbReference>
<comment type="subunit">
    <text evidence="3">Homotrimer.</text>
</comment>
<comment type="similarity">
    <text evidence="2">Belongs to the fucolectin family.</text>
</comment>
<keyword evidence="5" id="KW-0430">Lectin</keyword>
<dbReference type="Pfam" id="PF22633">
    <property type="entry name" value="F5_F8_type_C_2"/>
    <property type="match status" value="1"/>
</dbReference>
<name>A0A8B6DNC0_MYTGA</name>
<feature type="domain" description="Fucolectin tachylectin-4 pentraxin-1" evidence="8">
    <location>
        <begin position="31"/>
        <end position="170"/>
    </location>
</feature>
<evidence type="ECO:0000256" key="5">
    <source>
        <dbReference type="ARBA" id="ARBA00022734"/>
    </source>
</evidence>
<evidence type="ECO:0000256" key="1">
    <source>
        <dbReference type="ARBA" id="ARBA00002219"/>
    </source>
</evidence>
<evidence type="ECO:0000256" key="6">
    <source>
        <dbReference type="ARBA" id="ARBA00022837"/>
    </source>
</evidence>
<sequence length="177" mass="20492">MKDKLKRHVDMLKTIMEKSSNEGPLPHDMCLEDVAFKKMSGQSSRFYHFHPRLGNDGDITSFFHTSLQRNPYWWVDLGSFYKIHHVEIWNRGSSGHRLRALTITVGPTLQKARSTCAYFNGPARNGQHLVIKCSKKTAKGRVVKLTQRTYKGYMHLAEVKVFAYKKNCVPKEETFML</sequence>
<dbReference type="Proteomes" id="UP000596742">
    <property type="component" value="Unassembled WGS sequence"/>
</dbReference>
<dbReference type="EMBL" id="UYJE01003719">
    <property type="protein sequence ID" value="VDI21834.1"/>
    <property type="molecule type" value="Genomic_DNA"/>
</dbReference>
<keyword evidence="7" id="KW-1015">Disulfide bond</keyword>
<dbReference type="GO" id="GO:0042806">
    <property type="term" value="F:fucose binding"/>
    <property type="evidence" value="ECO:0007669"/>
    <property type="project" value="UniProtKB-ARBA"/>
</dbReference>
<evidence type="ECO:0000256" key="4">
    <source>
        <dbReference type="ARBA" id="ARBA00022723"/>
    </source>
</evidence>